<dbReference type="GO" id="GO:0003677">
    <property type="term" value="F:DNA binding"/>
    <property type="evidence" value="ECO:0007669"/>
    <property type="project" value="InterPro"/>
</dbReference>
<dbReference type="InterPro" id="IPR004210">
    <property type="entry name" value="BESS_motif"/>
</dbReference>
<feature type="compositionally biased region" description="Low complexity" evidence="2">
    <location>
        <begin position="85"/>
        <end position="98"/>
    </location>
</feature>
<dbReference type="EMBL" id="CAXITT010000286">
    <property type="protein sequence ID" value="CAL1538133.1"/>
    <property type="molecule type" value="Genomic_DNA"/>
</dbReference>
<organism evidence="4 5">
    <name type="scientific">Lymnaea stagnalis</name>
    <name type="common">Great pond snail</name>
    <name type="synonym">Helix stagnalis</name>
    <dbReference type="NCBI Taxonomy" id="6523"/>
    <lineage>
        <taxon>Eukaryota</taxon>
        <taxon>Metazoa</taxon>
        <taxon>Spiralia</taxon>
        <taxon>Lophotrochozoa</taxon>
        <taxon>Mollusca</taxon>
        <taxon>Gastropoda</taxon>
        <taxon>Heterobranchia</taxon>
        <taxon>Euthyneura</taxon>
        <taxon>Panpulmonata</taxon>
        <taxon>Hygrophila</taxon>
        <taxon>Lymnaeoidea</taxon>
        <taxon>Lymnaeidae</taxon>
        <taxon>Lymnaea</taxon>
    </lineage>
</organism>
<comment type="caution">
    <text evidence="4">The sequence shown here is derived from an EMBL/GenBank/DDBJ whole genome shotgun (WGS) entry which is preliminary data.</text>
</comment>
<feature type="region of interest" description="Disordered" evidence="2">
    <location>
        <begin position="1"/>
        <end position="33"/>
    </location>
</feature>
<keyword evidence="5" id="KW-1185">Reference proteome</keyword>
<dbReference type="Pfam" id="PF02944">
    <property type="entry name" value="BESS"/>
    <property type="match status" value="1"/>
</dbReference>
<comment type="subcellular location">
    <subcellularLocation>
        <location evidence="1">Nucleus</location>
    </subcellularLocation>
</comment>
<accession>A0AAV2HV98</accession>
<gene>
    <name evidence="4" type="ORF">GSLYS_00011954001</name>
</gene>
<proteinExistence type="predicted"/>
<feature type="region of interest" description="Disordered" evidence="2">
    <location>
        <begin position="84"/>
        <end position="103"/>
    </location>
</feature>
<feature type="domain" description="BESS" evidence="3">
    <location>
        <begin position="39"/>
        <end position="78"/>
    </location>
</feature>
<dbReference type="GO" id="GO:0005634">
    <property type="term" value="C:nucleus"/>
    <property type="evidence" value="ECO:0007669"/>
    <property type="project" value="UniProtKB-SubCell"/>
</dbReference>
<protein>
    <recommendedName>
        <fullName evidence="3">BESS domain-containing protein</fullName>
    </recommendedName>
</protein>
<evidence type="ECO:0000313" key="5">
    <source>
        <dbReference type="Proteomes" id="UP001497497"/>
    </source>
</evidence>
<dbReference type="PROSITE" id="PS51031">
    <property type="entry name" value="BESS"/>
    <property type="match status" value="1"/>
</dbReference>
<name>A0AAV2HV98_LYMST</name>
<evidence type="ECO:0000313" key="4">
    <source>
        <dbReference type="EMBL" id="CAL1538133.1"/>
    </source>
</evidence>
<keyword evidence="1" id="KW-0539">Nucleus</keyword>
<dbReference type="Proteomes" id="UP001497497">
    <property type="component" value="Unassembled WGS sequence"/>
</dbReference>
<evidence type="ECO:0000256" key="2">
    <source>
        <dbReference type="SAM" id="MobiDB-lite"/>
    </source>
</evidence>
<dbReference type="AlphaFoldDB" id="A0AAV2HV98"/>
<evidence type="ECO:0000259" key="3">
    <source>
        <dbReference type="PROSITE" id="PS51031"/>
    </source>
</evidence>
<reference evidence="4 5" key="1">
    <citation type="submission" date="2024-04" db="EMBL/GenBank/DDBJ databases">
        <authorList>
            <consortium name="Genoscope - CEA"/>
            <person name="William W."/>
        </authorList>
    </citation>
    <scope>NUCLEOTIDE SEQUENCE [LARGE SCALE GENOMIC DNA]</scope>
</reference>
<sequence>MQRKLKDGKSGAINQHISLEKRKSDQLEKMPSSRMRYENDEDYYFLMSLLPYLKDVPKRRKLATRIVIQKIVLEEKRVSVMELPTSSDTNSNHGSSSTPNVIPGIPDFTAPLKKIKEEVFTHEMSSFPMDSPTDELINQCQHFLEADIKTEYEPSELYGTMPLVDSQFKSSLSVVSASGPFGNLEVKKGKIITRAESFIHEGHCSGSGSIDILPTHLVDALRASVNHEGSLHSD</sequence>
<evidence type="ECO:0000256" key="1">
    <source>
        <dbReference type="PROSITE-ProRule" id="PRU00371"/>
    </source>
</evidence>
<feature type="compositionally biased region" description="Basic and acidic residues" evidence="2">
    <location>
        <begin position="18"/>
        <end position="28"/>
    </location>
</feature>